<protein>
    <recommendedName>
        <fullName evidence="4">GTP cyclohydrolase 1 feedback regulatory protein</fullName>
    </recommendedName>
    <alternativeName>
        <fullName evidence="8">GTP cyclohydrolase I feedback regulatory protein</fullName>
    </alternativeName>
</protein>
<dbReference type="InterPro" id="IPR009112">
    <property type="entry name" value="GTP_CycHdrlase_I_reg"/>
</dbReference>
<evidence type="ECO:0000256" key="5">
    <source>
        <dbReference type="ARBA" id="ARBA00022490"/>
    </source>
</evidence>
<dbReference type="SUPFAM" id="SSF69761">
    <property type="entry name" value="GTP cyclohydrolase I feedback regulatory protein, GFRP"/>
    <property type="match status" value="1"/>
</dbReference>
<dbReference type="GO" id="GO:0009890">
    <property type="term" value="P:negative regulation of biosynthetic process"/>
    <property type="evidence" value="ECO:0007669"/>
    <property type="project" value="InterPro"/>
</dbReference>
<evidence type="ECO:0000256" key="8">
    <source>
        <dbReference type="ARBA" id="ARBA00032599"/>
    </source>
</evidence>
<keyword evidence="5" id="KW-0963">Cytoplasm</keyword>
<sequence>PYIPRRQICPLPFSSLIHESTMPYMIISGGLNSETLVGGKSADPHLMACLLAKKNIFGTEWHSPFCPQEVLNMLEKRGWKVVAMCYADYQRKNTWTLHKEERTSPSNDLLI</sequence>
<evidence type="ECO:0000256" key="7">
    <source>
        <dbReference type="ARBA" id="ARBA00023242"/>
    </source>
</evidence>
<dbReference type="PANTHER" id="PTHR16852">
    <property type="entry name" value="GTP CYCLOHYDROLASE 1 FEEDBACK REGULATORY PROTEIN"/>
    <property type="match status" value="1"/>
</dbReference>
<proteinExistence type="inferred from homology"/>
<keyword evidence="6" id="KW-0472">Membrane</keyword>
<dbReference type="Gene3D" id="3.30.1410.10">
    <property type="entry name" value="GTP cyclohydrolase I feedback regulatory protein GFRP"/>
    <property type="match status" value="1"/>
</dbReference>
<evidence type="ECO:0000256" key="2">
    <source>
        <dbReference type="ARBA" id="ARBA00004514"/>
    </source>
</evidence>
<dbReference type="PANTHER" id="PTHR16852:SF2">
    <property type="entry name" value="GTP CYCLOHYDROLASE 1 FEEDBACK REGULATORY PROTEIN"/>
    <property type="match status" value="1"/>
</dbReference>
<comment type="similarity">
    <text evidence="3">Belongs to the GFRP family.</text>
</comment>
<evidence type="ECO:0000313" key="9">
    <source>
        <dbReference type="EMBL" id="GMS84849.1"/>
    </source>
</evidence>
<name>A0AAV5SX69_9BILA</name>
<gene>
    <name evidence="9" type="ORF">PENTCL1PPCAC_7024</name>
</gene>
<dbReference type="GO" id="GO:0031965">
    <property type="term" value="C:nuclear membrane"/>
    <property type="evidence" value="ECO:0007669"/>
    <property type="project" value="UniProtKB-SubCell"/>
</dbReference>
<comment type="caution">
    <text evidence="9">The sequence shown here is derived from an EMBL/GenBank/DDBJ whole genome shotgun (WGS) entry which is preliminary data.</text>
</comment>
<dbReference type="FunFam" id="3.30.1410.10:FF:000001">
    <property type="entry name" value="GTP cyclohydrolase 1 feedback regulatory protein"/>
    <property type="match status" value="1"/>
</dbReference>
<reference evidence="9" key="1">
    <citation type="submission" date="2023-10" db="EMBL/GenBank/DDBJ databases">
        <title>Genome assembly of Pristionchus species.</title>
        <authorList>
            <person name="Yoshida K."/>
            <person name="Sommer R.J."/>
        </authorList>
    </citation>
    <scope>NUCLEOTIDE SEQUENCE</scope>
    <source>
        <strain evidence="9">RS0144</strain>
    </source>
</reference>
<dbReference type="GO" id="GO:0005829">
    <property type="term" value="C:cytosol"/>
    <property type="evidence" value="ECO:0007669"/>
    <property type="project" value="UniProtKB-SubCell"/>
</dbReference>
<accession>A0AAV5SX69</accession>
<dbReference type="GO" id="GO:0044549">
    <property type="term" value="F:GTP cyclohydrolase binding"/>
    <property type="evidence" value="ECO:0007669"/>
    <property type="project" value="TreeGrafter"/>
</dbReference>
<dbReference type="Proteomes" id="UP001432027">
    <property type="component" value="Unassembled WGS sequence"/>
</dbReference>
<keyword evidence="7" id="KW-0539">Nucleus</keyword>
<dbReference type="InterPro" id="IPR036717">
    <property type="entry name" value="GFRP_sf"/>
</dbReference>
<evidence type="ECO:0000256" key="6">
    <source>
        <dbReference type="ARBA" id="ARBA00023136"/>
    </source>
</evidence>
<evidence type="ECO:0000256" key="4">
    <source>
        <dbReference type="ARBA" id="ARBA00020099"/>
    </source>
</evidence>
<dbReference type="Pfam" id="PF06399">
    <property type="entry name" value="GFRP"/>
    <property type="match status" value="1"/>
</dbReference>
<dbReference type="EMBL" id="BTSX01000002">
    <property type="protein sequence ID" value="GMS84849.1"/>
    <property type="molecule type" value="Genomic_DNA"/>
</dbReference>
<feature type="non-terminal residue" evidence="9">
    <location>
        <position position="1"/>
    </location>
</feature>
<comment type="subcellular location">
    <subcellularLocation>
        <location evidence="2">Cytoplasm</location>
        <location evidence="2">Cytosol</location>
    </subcellularLocation>
    <subcellularLocation>
        <location evidence="1">Nucleus membrane</location>
    </subcellularLocation>
</comment>
<dbReference type="AlphaFoldDB" id="A0AAV5SX69"/>
<evidence type="ECO:0000256" key="3">
    <source>
        <dbReference type="ARBA" id="ARBA00007605"/>
    </source>
</evidence>
<keyword evidence="10" id="KW-1185">Reference proteome</keyword>
<evidence type="ECO:0000256" key="1">
    <source>
        <dbReference type="ARBA" id="ARBA00004126"/>
    </source>
</evidence>
<evidence type="ECO:0000313" key="10">
    <source>
        <dbReference type="Proteomes" id="UP001432027"/>
    </source>
</evidence>
<organism evidence="9 10">
    <name type="scientific">Pristionchus entomophagus</name>
    <dbReference type="NCBI Taxonomy" id="358040"/>
    <lineage>
        <taxon>Eukaryota</taxon>
        <taxon>Metazoa</taxon>
        <taxon>Ecdysozoa</taxon>
        <taxon>Nematoda</taxon>
        <taxon>Chromadorea</taxon>
        <taxon>Rhabditida</taxon>
        <taxon>Rhabditina</taxon>
        <taxon>Diplogasteromorpha</taxon>
        <taxon>Diplogasteroidea</taxon>
        <taxon>Neodiplogasteridae</taxon>
        <taxon>Pristionchus</taxon>
    </lineage>
</organism>